<evidence type="ECO:0000313" key="3">
    <source>
        <dbReference type="EMBL" id="GKV20920.1"/>
    </source>
</evidence>
<dbReference type="Gene3D" id="2.60.40.420">
    <property type="entry name" value="Cupredoxins - blue copper proteins"/>
    <property type="match status" value="1"/>
</dbReference>
<keyword evidence="1" id="KW-0732">Signal</keyword>
<dbReference type="InterPro" id="IPR003245">
    <property type="entry name" value="Phytocyanin_dom"/>
</dbReference>
<feature type="signal peptide" evidence="1">
    <location>
        <begin position="1"/>
        <end position="29"/>
    </location>
</feature>
<feature type="chain" id="PRO_5043585275" description="Phytocyanin domain-containing protein" evidence="1">
    <location>
        <begin position="30"/>
        <end position="173"/>
    </location>
</feature>
<dbReference type="Proteomes" id="UP001054252">
    <property type="component" value="Unassembled WGS sequence"/>
</dbReference>
<name>A0AAV5KAZ6_9ROSI</name>
<dbReference type="PANTHER" id="PTHR33021">
    <property type="entry name" value="BLUE COPPER PROTEIN"/>
    <property type="match status" value="1"/>
</dbReference>
<feature type="domain" description="Phytocyanin" evidence="2">
    <location>
        <begin position="30"/>
        <end position="131"/>
    </location>
</feature>
<proteinExistence type="predicted"/>
<evidence type="ECO:0000313" key="4">
    <source>
        <dbReference type="Proteomes" id="UP001054252"/>
    </source>
</evidence>
<evidence type="ECO:0000256" key="1">
    <source>
        <dbReference type="SAM" id="SignalP"/>
    </source>
</evidence>
<dbReference type="AlphaFoldDB" id="A0AAV5KAZ6"/>
<sequence>MEDHNILRKYCRFSIILIISFLILKSARAENYSVGDEDGWNSEVDYDKWSQKYNFNIGDILEFKYVKENHNVYEVTQAAYSSCETSNETVLAKYDTGDDKVNLTEVKKYWFICNVTGHCLGGMRLSVDVNQAPSEAPTSPLPQVSSSNSCRTHAFERWTLGIYPLACGVLLKF</sequence>
<dbReference type="FunFam" id="2.60.40.420:FF:000074">
    <property type="entry name" value="Blue copper binding protein-like"/>
    <property type="match status" value="1"/>
</dbReference>
<accession>A0AAV5KAZ6</accession>
<dbReference type="InterPro" id="IPR039391">
    <property type="entry name" value="Phytocyanin-like"/>
</dbReference>
<protein>
    <recommendedName>
        <fullName evidence="2">Phytocyanin domain-containing protein</fullName>
    </recommendedName>
</protein>
<gene>
    <name evidence="3" type="ORF">SLEP1_g30965</name>
</gene>
<dbReference type="EMBL" id="BPVZ01000056">
    <property type="protein sequence ID" value="GKV20920.1"/>
    <property type="molecule type" value="Genomic_DNA"/>
</dbReference>
<dbReference type="CDD" id="cd04216">
    <property type="entry name" value="Phytocyanin"/>
    <property type="match status" value="1"/>
</dbReference>
<reference evidence="3 4" key="1">
    <citation type="journal article" date="2021" name="Commun. Biol.">
        <title>The genome of Shorea leprosula (Dipterocarpaceae) highlights the ecological relevance of drought in aseasonal tropical rainforests.</title>
        <authorList>
            <person name="Ng K.K.S."/>
            <person name="Kobayashi M.J."/>
            <person name="Fawcett J.A."/>
            <person name="Hatakeyama M."/>
            <person name="Paape T."/>
            <person name="Ng C.H."/>
            <person name="Ang C.C."/>
            <person name="Tnah L.H."/>
            <person name="Lee C.T."/>
            <person name="Nishiyama T."/>
            <person name="Sese J."/>
            <person name="O'Brien M.J."/>
            <person name="Copetti D."/>
            <person name="Mohd Noor M.I."/>
            <person name="Ong R.C."/>
            <person name="Putra M."/>
            <person name="Sireger I.Z."/>
            <person name="Indrioko S."/>
            <person name="Kosugi Y."/>
            <person name="Izuno A."/>
            <person name="Isagi Y."/>
            <person name="Lee S.L."/>
            <person name="Shimizu K.K."/>
        </authorList>
    </citation>
    <scope>NUCLEOTIDE SEQUENCE [LARGE SCALE GENOMIC DNA]</scope>
    <source>
        <strain evidence="3">214</strain>
    </source>
</reference>
<dbReference type="PROSITE" id="PS51485">
    <property type="entry name" value="PHYTOCYANIN"/>
    <property type="match status" value="1"/>
</dbReference>
<dbReference type="PANTHER" id="PTHR33021:SF179">
    <property type="entry name" value="OS09G0541100 PROTEIN"/>
    <property type="match status" value="1"/>
</dbReference>
<keyword evidence="4" id="KW-1185">Reference proteome</keyword>
<dbReference type="Pfam" id="PF02298">
    <property type="entry name" value="Cu_bind_like"/>
    <property type="match status" value="1"/>
</dbReference>
<dbReference type="InterPro" id="IPR008972">
    <property type="entry name" value="Cupredoxin"/>
</dbReference>
<evidence type="ECO:0000259" key="2">
    <source>
        <dbReference type="PROSITE" id="PS51485"/>
    </source>
</evidence>
<organism evidence="3 4">
    <name type="scientific">Rubroshorea leprosula</name>
    <dbReference type="NCBI Taxonomy" id="152421"/>
    <lineage>
        <taxon>Eukaryota</taxon>
        <taxon>Viridiplantae</taxon>
        <taxon>Streptophyta</taxon>
        <taxon>Embryophyta</taxon>
        <taxon>Tracheophyta</taxon>
        <taxon>Spermatophyta</taxon>
        <taxon>Magnoliopsida</taxon>
        <taxon>eudicotyledons</taxon>
        <taxon>Gunneridae</taxon>
        <taxon>Pentapetalae</taxon>
        <taxon>rosids</taxon>
        <taxon>malvids</taxon>
        <taxon>Malvales</taxon>
        <taxon>Dipterocarpaceae</taxon>
        <taxon>Rubroshorea</taxon>
    </lineage>
</organism>
<dbReference type="GO" id="GO:0009055">
    <property type="term" value="F:electron transfer activity"/>
    <property type="evidence" value="ECO:0007669"/>
    <property type="project" value="InterPro"/>
</dbReference>
<dbReference type="SUPFAM" id="SSF49503">
    <property type="entry name" value="Cupredoxins"/>
    <property type="match status" value="1"/>
</dbReference>
<dbReference type="GO" id="GO:0005886">
    <property type="term" value="C:plasma membrane"/>
    <property type="evidence" value="ECO:0007669"/>
    <property type="project" value="TreeGrafter"/>
</dbReference>
<comment type="caution">
    <text evidence="3">The sequence shown here is derived from an EMBL/GenBank/DDBJ whole genome shotgun (WGS) entry which is preliminary data.</text>
</comment>